<protein>
    <submittedName>
        <fullName evidence="2">Uncharacterized protein</fullName>
    </submittedName>
</protein>
<proteinExistence type="predicted"/>
<dbReference type="EMBL" id="KZ309003">
    <property type="protein sequence ID" value="KAG8236252.1"/>
    <property type="molecule type" value="Genomic_DNA"/>
</dbReference>
<keyword evidence="1" id="KW-1133">Transmembrane helix</keyword>
<keyword evidence="1" id="KW-0472">Membrane</keyword>
<feature type="transmembrane region" description="Helical" evidence="1">
    <location>
        <begin position="12"/>
        <end position="33"/>
    </location>
</feature>
<reference evidence="2" key="1">
    <citation type="submission" date="2013-04" db="EMBL/GenBank/DDBJ databases">
        <authorList>
            <person name="Qu J."/>
            <person name="Murali S.C."/>
            <person name="Bandaranaike D."/>
            <person name="Bellair M."/>
            <person name="Blankenburg K."/>
            <person name="Chao H."/>
            <person name="Dinh H."/>
            <person name="Doddapaneni H."/>
            <person name="Downs B."/>
            <person name="Dugan-Rocha S."/>
            <person name="Elkadiri S."/>
            <person name="Gnanaolivu R.D."/>
            <person name="Hernandez B."/>
            <person name="Javaid M."/>
            <person name="Jayaseelan J.C."/>
            <person name="Lee S."/>
            <person name="Li M."/>
            <person name="Ming W."/>
            <person name="Munidasa M."/>
            <person name="Muniz J."/>
            <person name="Nguyen L."/>
            <person name="Ongeri F."/>
            <person name="Osuji N."/>
            <person name="Pu L.-L."/>
            <person name="Puazo M."/>
            <person name="Qu C."/>
            <person name="Quiroz J."/>
            <person name="Raj R."/>
            <person name="Weissenberger G."/>
            <person name="Xin Y."/>
            <person name="Zou X."/>
            <person name="Han Y."/>
            <person name="Richards S."/>
            <person name="Worley K."/>
            <person name="Muzny D."/>
            <person name="Gibbs R."/>
        </authorList>
    </citation>
    <scope>NUCLEOTIDE SEQUENCE</scope>
    <source>
        <strain evidence="2">Sampled in the wild</strain>
    </source>
</reference>
<dbReference type="Proteomes" id="UP000792457">
    <property type="component" value="Unassembled WGS sequence"/>
</dbReference>
<comment type="caution">
    <text evidence="2">The sequence shown here is derived from an EMBL/GenBank/DDBJ whole genome shotgun (WGS) entry which is preliminary data.</text>
</comment>
<accession>A0A8K0KJL7</accession>
<evidence type="ECO:0000256" key="1">
    <source>
        <dbReference type="SAM" id="Phobius"/>
    </source>
</evidence>
<keyword evidence="1" id="KW-0812">Transmembrane</keyword>
<keyword evidence="3" id="KW-1185">Reference proteome</keyword>
<organism evidence="2 3">
    <name type="scientific">Ladona fulva</name>
    <name type="common">Scarce chaser dragonfly</name>
    <name type="synonym">Libellula fulva</name>
    <dbReference type="NCBI Taxonomy" id="123851"/>
    <lineage>
        <taxon>Eukaryota</taxon>
        <taxon>Metazoa</taxon>
        <taxon>Ecdysozoa</taxon>
        <taxon>Arthropoda</taxon>
        <taxon>Hexapoda</taxon>
        <taxon>Insecta</taxon>
        <taxon>Pterygota</taxon>
        <taxon>Palaeoptera</taxon>
        <taxon>Odonata</taxon>
        <taxon>Epiprocta</taxon>
        <taxon>Anisoptera</taxon>
        <taxon>Libelluloidea</taxon>
        <taxon>Libellulidae</taxon>
        <taxon>Ladona</taxon>
    </lineage>
</organism>
<evidence type="ECO:0000313" key="3">
    <source>
        <dbReference type="Proteomes" id="UP000792457"/>
    </source>
</evidence>
<name>A0A8K0KJL7_LADFU</name>
<reference evidence="2" key="2">
    <citation type="submission" date="2017-10" db="EMBL/GenBank/DDBJ databases">
        <title>Ladona fulva Genome sequencing and assembly.</title>
        <authorList>
            <person name="Murali S."/>
            <person name="Richards S."/>
            <person name="Bandaranaike D."/>
            <person name="Bellair M."/>
            <person name="Blankenburg K."/>
            <person name="Chao H."/>
            <person name="Dinh H."/>
            <person name="Doddapaneni H."/>
            <person name="Dugan-Rocha S."/>
            <person name="Elkadiri S."/>
            <person name="Gnanaolivu R."/>
            <person name="Hernandez B."/>
            <person name="Skinner E."/>
            <person name="Javaid M."/>
            <person name="Lee S."/>
            <person name="Li M."/>
            <person name="Ming W."/>
            <person name="Munidasa M."/>
            <person name="Muniz J."/>
            <person name="Nguyen L."/>
            <person name="Hughes D."/>
            <person name="Osuji N."/>
            <person name="Pu L.-L."/>
            <person name="Puazo M."/>
            <person name="Qu C."/>
            <person name="Quiroz J."/>
            <person name="Raj R."/>
            <person name="Weissenberger G."/>
            <person name="Xin Y."/>
            <person name="Zou X."/>
            <person name="Han Y."/>
            <person name="Worley K."/>
            <person name="Muzny D."/>
            <person name="Gibbs R."/>
        </authorList>
    </citation>
    <scope>NUCLEOTIDE SEQUENCE</scope>
    <source>
        <strain evidence="2">Sampled in the wild</strain>
    </source>
</reference>
<evidence type="ECO:0000313" key="2">
    <source>
        <dbReference type="EMBL" id="KAG8236252.1"/>
    </source>
</evidence>
<gene>
    <name evidence="2" type="ORF">J437_LFUL011005</name>
</gene>
<sequence length="281" mass="32049">MIERNIFRLIGLNSLGIFVIGDLLEISLLLWFLTEQICGRWLSYITFNHILGLVSKSVRKHPSTCTFPNICQFSLKPVQLKTSNYLMRLKNRMAKPLNALEAQQRPVGRLDIFLPVSRLNSQSRKERENLLGSAKDPPTLSQLNTFLSTGMLTLEALELSDLKGSKRTLKYQGRSSCAGIVSSDAYNTKVHQVTKSYTTPSQRVILCTQSYFILCCDKVKVKSITQKRDFLKANNIWFNSLSKHLVKNCRSDKRQCKHHTILHLENLVLNKEHLNANEPSS</sequence>
<dbReference type="AlphaFoldDB" id="A0A8K0KJL7"/>